<dbReference type="GO" id="GO:0003949">
    <property type="term" value="F:1-(5-phosphoribosyl)-5-[(5-phosphoribosylamino)methylideneamino]imidazole-4-carboxamide isomerase activity"/>
    <property type="evidence" value="ECO:0007669"/>
    <property type="project" value="InterPro"/>
</dbReference>
<dbReference type="GO" id="GO:0000105">
    <property type="term" value="P:L-histidine biosynthetic process"/>
    <property type="evidence" value="ECO:0007669"/>
    <property type="project" value="UniProtKB-KW"/>
</dbReference>
<dbReference type="Gene3D" id="3.20.20.70">
    <property type="entry name" value="Aldolase class I"/>
    <property type="match status" value="1"/>
</dbReference>
<accession>A0A1Q2SPT4</accession>
<comment type="similarity">
    <text evidence="1 5">Belongs to the HisA/HisF family.</text>
</comment>
<keyword evidence="2 5" id="KW-0028">Amino-acid biosynthesis</keyword>
<name>A0A1Q2SPT4_9GAMM</name>
<reference evidence="6 7" key="1">
    <citation type="journal article" date="2017" name="ISME J.">
        <title>An acid-tolerant ammonia-oxidizing ?-proteobacterium from soil.</title>
        <authorList>
            <person name="Hayatsu M."/>
            <person name="Tago K."/>
            <person name="Uchiyama I."/>
            <person name="Toyoda A."/>
            <person name="Wang Y."/>
            <person name="Shimomura Y."/>
            <person name="Okubo T."/>
            <person name="Kurisu F."/>
            <person name="Hirono Y."/>
            <person name="Nonaka K."/>
            <person name="Akiyama H."/>
            <person name="Itoh T."/>
            <person name="Takami H."/>
        </authorList>
    </citation>
    <scope>NUCLEOTIDE SEQUENCE [LARGE SCALE GENOMIC DNA]</scope>
    <source>
        <strain evidence="6 7">TAO100</strain>
    </source>
</reference>
<proteinExistence type="inferred from homology"/>
<dbReference type="InterPro" id="IPR013785">
    <property type="entry name" value="Aldolase_TIM"/>
</dbReference>
<dbReference type="InterPro" id="IPR006062">
    <property type="entry name" value="His_biosynth"/>
</dbReference>
<evidence type="ECO:0000313" key="7">
    <source>
        <dbReference type="Proteomes" id="UP000243679"/>
    </source>
</evidence>
<dbReference type="GO" id="GO:0005737">
    <property type="term" value="C:cytoplasm"/>
    <property type="evidence" value="ECO:0007669"/>
    <property type="project" value="TreeGrafter"/>
</dbReference>
<sequence length="242" mass="26571">MKLLPVLDLMNNLVVHAKGGRREHYLPLISPFSAHSSPLEVIAGLLEWYPFSHLYLADLDGIMGRGHHRSVIAAIVQNYPKLKLWVDGGAVSCEAILQLFALGVAYPVVGTESLPDIDTWQKLRRLPMADQLVLSLDYRDGHFLGSAELSAQPELWPETVIVMSLGQIGTQKGPDWALLNEIKQKRLQQGGLFAAGGVVCLKDLQQLVRWGADGVLLASALYNGNLSAEDLIQCAEFSTYSQ</sequence>
<keyword evidence="3 5" id="KW-0368">Histidine biosynthesis</keyword>
<dbReference type="OrthoDB" id="8535539at2"/>
<comment type="pathway">
    <text evidence="4">Amino-acid biosynthesis.</text>
</comment>
<keyword evidence="7" id="KW-1185">Reference proteome</keyword>
<dbReference type="RefSeq" id="WP_096527597.1">
    <property type="nucleotide sequence ID" value="NZ_AP014836.1"/>
</dbReference>
<organism evidence="6 7">
    <name type="scientific">Candidatus Nitrosoglobus terrae</name>
    <dbReference type="NCBI Taxonomy" id="1630141"/>
    <lineage>
        <taxon>Bacteria</taxon>
        <taxon>Pseudomonadati</taxon>
        <taxon>Pseudomonadota</taxon>
        <taxon>Gammaproteobacteria</taxon>
        <taxon>Chromatiales</taxon>
        <taxon>Chromatiaceae</taxon>
        <taxon>Candidatus Nitrosoglobus</taxon>
    </lineage>
</organism>
<evidence type="ECO:0000256" key="5">
    <source>
        <dbReference type="RuleBase" id="RU003657"/>
    </source>
</evidence>
<evidence type="ECO:0000256" key="4">
    <source>
        <dbReference type="ARBA" id="ARBA00029440"/>
    </source>
</evidence>
<dbReference type="GO" id="GO:0000162">
    <property type="term" value="P:L-tryptophan biosynthetic process"/>
    <property type="evidence" value="ECO:0007669"/>
    <property type="project" value="TreeGrafter"/>
</dbReference>
<dbReference type="PANTHER" id="PTHR43090">
    <property type="entry name" value="1-(5-PHOSPHORIBOSYL)-5-[(5-PHOSPHORIBOSYLAMINO)METHYLIDENEAMINO] IMIDAZOLE-4-CARBOXAMIDE ISOMERASE"/>
    <property type="match status" value="1"/>
</dbReference>
<evidence type="ECO:0000256" key="3">
    <source>
        <dbReference type="ARBA" id="ARBA00023102"/>
    </source>
</evidence>
<dbReference type="AlphaFoldDB" id="A0A1Q2SPT4"/>
<dbReference type="Pfam" id="PF00977">
    <property type="entry name" value="His_biosynth"/>
    <property type="match status" value="1"/>
</dbReference>
<dbReference type="SUPFAM" id="SSF51366">
    <property type="entry name" value="Ribulose-phoshate binding barrel"/>
    <property type="match status" value="1"/>
</dbReference>
<dbReference type="CDD" id="cd04723">
    <property type="entry name" value="HisA_HisF"/>
    <property type="match status" value="1"/>
</dbReference>
<dbReference type="EMBL" id="AP014836">
    <property type="protein sequence ID" value="BAW81126.1"/>
    <property type="molecule type" value="Genomic_DNA"/>
</dbReference>
<dbReference type="PANTHER" id="PTHR43090:SF2">
    <property type="entry name" value="1-(5-PHOSPHORIBOSYL)-5-[(5-PHOSPHORIBOSYLAMINO)METHYLIDENEAMINO] IMIDAZOLE-4-CARBOXAMIDE ISOMERASE"/>
    <property type="match status" value="1"/>
</dbReference>
<evidence type="ECO:0000256" key="2">
    <source>
        <dbReference type="ARBA" id="ARBA00022605"/>
    </source>
</evidence>
<gene>
    <name evidence="6" type="ORF">TAO_1756</name>
</gene>
<dbReference type="InterPro" id="IPR011060">
    <property type="entry name" value="RibuloseP-bd_barrel"/>
</dbReference>
<dbReference type="KEGG" id="ntt:TAO_1756"/>
<evidence type="ECO:0000313" key="6">
    <source>
        <dbReference type="EMBL" id="BAW81126.1"/>
    </source>
</evidence>
<dbReference type="InterPro" id="IPR044524">
    <property type="entry name" value="Isoase_HisA-like"/>
</dbReference>
<protein>
    <submittedName>
        <fullName evidence="6">Histidine biosynthesis protein</fullName>
    </submittedName>
</protein>
<dbReference type="Proteomes" id="UP000243679">
    <property type="component" value="Chromosome"/>
</dbReference>
<evidence type="ECO:0000256" key="1">
    <source>
        <dbReference type="ARBA" id="ARBA00009667"/>
    </source>
</evidence>